<dbReference type="GO" id="GO:0004674">
    <property type="term" value="F:protein serine/threonine kinase activity"/>
    <property type="evidence" value="ECO:0007669"/>
    <property type="project" value="UniProtKB-KW"/>
</dbReference>
<evidence type="ECO:0000256" key="4">
    <source>
        <dbReference type="ARBA" id="ARBA00022741"/>
    </source>
</evidence>
<dbReference type="Gene3D" id="3.30.200.20">
    <property type="entry name" value="Phosphorylase Kinase, domain 1"/>
    <property type="match status" value="1"/>
</dbReference>
<dbReference type="InterPro" id="IPR000719">
    <property type="entry name" value="Prot_kinase_dom"/>
</dbReference>
<evidence type="ECO:0000313" key="12">
    <source>
        <dbReference type="EMBL" id="KAA8904443.1"/>
    </source>
</evidence>
<keyword evidence="13" id="KW-1185">Reference proteome</keyword>
<dbReference type="Gene3D" id="1.10.510.10">
    <property type="entry name" value="Transferase(Phosphotransferase) domain 1"/>
    <property type="match status" value="1"/>
</dbReference>
<keyword evidence="5" id="KW-0418">Kinase</keyword>
<evidence type="ECO:0000256" key="1">
    <source>
        <dbReference type="ARBA" id="ARBA00012513"/>
    </source>
</evidence>
<dbReference type="SMART" id="SM00220">
    <property type="entry name" value="S_TKc"/>
    <property type="match status" value="1"/>
</dbReference>
<sequence length="398" mass="44758">MKRKSEDNGRPEKRMKAEEDKGGSSSSDMFASSSESEGAGEEEKKGGERLDASWLDTWDDVEGHYKVIVGELMEGRYLVKTTLGKGMFATVIRAEDKKPDSEGQQLVAIKIIRNNETMRRAAQKEAGVLERLNEAGKKGIVRLLRTFEHKDHMCLVFENLGSNLRDVVKKYGRENGLNIKAVRVYTRQLLIGLSLLRKCGYVHADVKPDNILVNEANTMAKIADLGSAMPIDEVEETPYLVSRFYRAPEIILGVKHDYAVDMWSLACSLYEIYTGKVLFPGRTNNDMIRLIMGCRGKFSHKLLRRGRFTNEHFDPVHLDFQSLVEDAVTGRTLMKTTKHVGPDPASTLKGRLKGLEGEAGPDAVSLDNFIDLLDRMLMLNPDKRITPEDSLNHPFVKD</sequence>
<dbReference type="PROSITE" id="PS00108">
    <property type="entry name" value="PROTEIN_KINASE_ST"/>
    <property type="match status" value="1"/>
</dbReference>
<dbReference type="Proteomes" id="UP000761534">
    <property type="component" value="Unassembled WGS sequence"/>
</dbReference>
<evidence type="ECO:0000256" key="2">
    <source>
        <dbReference type="ARBA" id="ARBA00022527"/>
    </source>
</evidence>
<comment type="similarity">
    <text evidence="7">Belongs to the protein kinase superfamily. CMGC Ser/Thr protein kinase family.</text>
</comment>
<dbReference type="Pfam" id="PF00069">
    <property type="entry name" value="Pkinase"/>
    <property type="match status" value="1"/>
</dbReference>
<protein>
    <recommendedName>
        <fullName evidence="1">non-specific serine/threonine protein kinase</fullName>
        <ecNumber evidence="1">2.7.11.1</ecNumber>
    </recommendedName>
</protein>
<reference evidence="12" key="1">
    <citation type="journal article" date="2019" name="G3 (Bethesda)">
        <title>Genome Assemblies of Two Rare Opportunistic Yeast Pathogens: Diutina rugosa (syn. Candida rugosa) and Trichomonascus ciferrii (syn. Candida ciferrii).</title>
        <authorList>
            <person name="Mixao V."/>
            <person name="Saus E."/>
            <person name="Hansen A.P."/>
            <person name="Lass-Florl C."/>
            <person name="Gabaldon T."/>
        </authorList>
    </citation>
    <scope>NUCLEOTIDE SEQUENCE</scope>
    <source>
        <strain evidence="12">CBS 4856</strain>
    </source>
</reference>
<comment type="caution">
    <text evidence="12">The sequence shown here is derived from an EMBL/GenBank/DDBJ whole genome shotgun (WGS) entry which is preliminary data.</text>
</comment>
<dbReference type="EC" id="2.7.11.1" evidence="1"/>
<evidence type="ECO:0000256" key="6">
    <source>
        <dbReference type="ARBA" id="ARBA00022840"/>
    </source>
</evidence>
<dbReference type="AlphaFoldDB" id="A0A642US12"/>
<dbReference type="PANTHER" id="PTHR24058">
    <property type="entry name" value="DUAL SPECIFICITY PROTEIN KINASE"/>
    <property type="match status" value="1"/>
</dbReference>
<evidence type="ECO:0000256" key="5">
    <source>
        <dbReference type="ARBA" id="ARBA00022777"/>
    </source>
</evidence>
<dbReference type="InterPro" id="IPR008271">
    <property type="entry name" value="Ser/Thr_kinase_AS"/>
</dbReference>
<dbReference type="InterPro" id="IPR017441">
    <property type="entry name" value="Protein_kinase_ATP_BS"/>
</dbReference>
<feature type="region of interest" description="Disordered" evidence="10">
    <location>
        <begin position="1"/>
        <end position="48"/>
    </location>
</feature>
<dbReference type="VEuPathDB" id="FungiDB:TRICI_005493"/>
<dbReference type="PROSITE" id="PS50011">
    <property type="entry name" value="PROTEIN_KINASE_DOM"/>
    <property type="match status" value="1"/>
</dbReference>
<keyword evidence="2 9" id="KW-0723">Serine/threonine-protein kinase</keyword>
<dbReference type="SUPFAM" id="SSF56112">
    <property type="entry name" value="Protein kinase-like (PK-like)"/>
    <property type="match status" value="1"/>
</dbReference>
<proteinExistence type="inferred from homology"/>
<feature type="binding site" evidence="8">
    <location>
        <position position="110"/>
    </location>
    <ligand>
        <name>ATP</name>
        <dbReference type="ChEBI" id="CHEBI:30616"/>
    </ligand>
</feature>
<evidence type="ECO:0000256" key="3">
    <source>
        <dbReference type="ARBA" id="ARBA00022679"/>
    </source>
</evidence>
<keyword evidence="4 8" id="KW-0547">Nucleotide-binding</keyword>
<evidence type="ECO:0000256" key="7">
    <source>
        <dbReference type="ARBA" id="ARBA00023596"/>
    </source>
</evidence>
<evidence type="ECO:0000313" key="13">
    <source>
        <dbReference type="Proteomes" id="UP000761534"/>
    </source>
</evidence>
<dbReference type="FunFam" id="1.10.510.10:FF:000078">
    <property type="entry name" value="Serine/threonine-protein kinase PRP4 homolog"/>
    <property type="match status" value="1"/>
</dbReference>
<dbReference type="GO" id="GO:0005524">
    <property type="term" value="F:ATP binding"/>
    <property type="evidence" value="ECO:0007669"/>
    <property type="project" value="UniProtKB-UniRule"/>
</dbReference>
<dbReference type="EMBL" id="SWFS01000430">
    <property type="protein sequence ID" value="KAA8904443.1"/>
    <property type="molecule type" value="Genomic_DNA"/>
</dbReference>
<dbReference type="InterPro" id="IPR011009">
    <property type="entry name" value="Kinase-like_dom_sf"/>
</dbReference>
<evidence type="ECO:0000256" key="10">
    <source>
        <dbReference type="SAM" id="MobiDB-lite"/>
    </source>
</evidence>
<dbReference type="InterPro" id="IPR050494">
    <property type="entry name" value="Ser_Thr_dual-spec_kinase"/>
</dbReference>
<evidence type="ECO:0000259" key="11">
    <source>
        <dbReference type="PROSITE" id="PS50011"/>
    </source>
</evidence>
<organism evidence="12 13">
    <name type="scientific">Trichomonascus ciferrii</name>
    <dbReference type="NCBI Taxonomy" id="44093"/>
    <lineage>
        <taxon>Eukaryota</taxon>
        <taxon>Fungi</taxon>
        <taxon>Dikarya</taxon>
        <taxon>Ascomycota</taxon>
        <taxon>Saccharomycotina</taxon>
        <taxon>Dipodascomycetes</taxon>
        <taxon>Dipodascales</taxon>
        <taxon>Trichomonascaceae</taxon>
        <taxon>Trichomonascus</taxon>
        <taxon>Trichomonascus ciferrii complex</taxon>
    </lineage>
</organism>
<feature type="compositionally biased region" description="Low complexity" evidence="10">
    <location>
        <begin position="24"/>
        <end position="37"/>
    </location>
</feature>
<feature type="domain" description="Protein kinase" evidence="11">
    <location>
        <begin position="77"/>
        <end position="396"/>
    </location>
</feature>
<evidence type="ECO:0000256" key="8">
    <source>
        <dbReference type="PROSITE-ProRule" id="PRU10141"/>
    </source>
</evidence>
<feature type="compositionally biased region" description="Basic and acidic residues" evidence="10">
    <location>
        <begin position="1"/>
        <end position="22"/>
    </location>
</feature>
<dbReference type="PROSITE" id="PS00107">
    <property type="entry name" value="PROTEIN_KINASE_ATP"/>
    <property type="match status" value="1"/>
</dbReference>
<gene>
    <name evidence="12" type="ORF">TRICI_005493</name>
</gene>
<evidence type="ECO:0000256" key="9">
    <source>
        <dbReference type="RuleBase" id="RU000304"/>
    </source>
</evidence>
<name>A0A642US12_9ASCO</name>
<accession>A0A642US12</accession>
<keyword evidence="3" id="KW-0808">Transferase</keyword>
<keyword evidence="6 8" id="KW-0067">ATP-binding</keyword>
<dbReference type="PANTHER" id="PTHR24058:SF103">
    <property type="entry name" value="SERINE_THREONINE-PROTEIN KINASE PRP4 HOMOLOG"/>
    <property type="match status" value="1"/>
</dbReference>
<dbReference type="OrthoDB" id="9332038at2759"/>